<sequence>MLAGVYKLYLHLSESSAYFPDYITALVAEQTKSTLQGFGYETFSLDYPKNKSIRIGIKDRTVIQVIEGCNAVSVIILFLSFVLAFFSGWKKTLLFIFGGSVLIYTLNVLRIALITLGIYYYPAYTDFLHEILFPIFIYGVVFLLWIFWVKQYQNPEPSPNEQIA</sequence>
<gene>
    <name evidence="9" type="ORF">GCM10010831_24410</name>
</gene>
<dbReference type="Proteomes" id="UP000599688">
    <property type="component" value="Unassembled WGS sequence"/>
</dbReference>
<dbReference type="GO" id="GO:0005886">
    <property type="term" value="C:plasma membrane"/>
    <property type="evidence" value="ECO:0007669"/>
    <property type="project" value="UniProtKB-SubCell"/>
</dbReference>
<comment type="caution">
    <text evidence="9">The sequence shown here is derived from an EMBL/GenBank/DDBJ whole genome shotgun (WGS) entry which is preliminary data.</text>
</comment>
<proteinExistence type="predicted"/>
<keyword evidence="4 8" id="KW-0812">Transmembrane</keyword>
<organism evidence="9 10">
    <name type="scientific">Psychroflexus salis</name>
    <dbReference type="NCBI Taxonomy" id="1526574"/>
    <lineage>
        <taxon>Bacteria</taxon>
        <taxon>Pseudomonadati</taxon>
        <taxon>Bacteroidota</taxon>
        <taxon>Flavobacteriia</taxon>
        <taxon>Flavobacteriales</taxon>
        <taxon>Flavobacteriaceae</taxon>
        <taxon>Psychroflexus</taxon>
    </lineage>
</organism>
<dbReference type="NCBIfam" id="TIGR04128">
    <property type="entry name" value="exoso_Fjoh_1448"/>
    <property type="match status" value="1"/>
</dbReference>
<name>A0A917A1M7_9FLAO</name>
<dbReference type="AlphaFoldDB" id="A0A917A1M7"/>
<comment type="subcellular location">
    <subcellularLocation>
        <location evidence="1">Cell membrane</location>
        <topology evidence="1">Multi-pass membrane protein</topology>
    </subcellularLocation>
</comment>
<keyword evidence="2" id="KW-1003">Cell membrane</keyword>
<evidence type="ECO:0000256" key="8">
    <source>
        <dbReference type="SAM" id="Phobius"/>
    </source>
</evidence>
<keyword evidence="3" id="KW-0645">Protease</keyword>
<feature type="transmembrane region" description="Helical" evidence="8">
    <location>
        <begin position="62"/>
        <end position="86"/>
    </location>
</feature>
<dbReference type="InterPro" id="IPR026323">
    <property type="entry name" value="Exosortase-related_prot_XrtF"/>
</dbReference>
<dbReference type="Pfam" id="PF09721">
    <property type="entry name" value="Exosortase_EpsH"/>
    <property type="match status" value="1"/>
</dbReference>
<protein>
    <submittedName>
        <fullName evidence="9">Exosortase family protein XrtF</fullName>
    </submittedName>
</protein>
<dbReference type="NCBIfam" id="TIGR04178">
    <property type="entry name" value="exo_archaeo"/>
    <property type="match status" value="1"/>
</dbReference>
<dbReference type="EMBL" id="BMGL01000016">
    <property type="protein sequence ID" value="GGE22569.1"/>
    <property type="molecule type" value="Genomic_DNA"/>
</dbReference>
<evidence type="ECO:0000256" key="3">
    <source>
        <dbReference type="ARBA" id="ARBA00022670"/>
    </source>
</evidence>
<evidence type="ECO:0000256" key="7">
    <source>
        <dbReference type="ARBA" id="ARBA00023136"/>
    </source>
</evidence>
<evidence type="ECO:0000313" key="10">
    <source>
        <dbReference type="Proteomes" id="UP000599688"/>
    </source>
</evidence>
<dbReference type="GO" id="GO:0008233">
    <property type="term" value="F:peptidase activity"/>
    <property type="evidence" value="ECO:0007669"/>
    <property type="project" value="UniProtKB-KW"/>
</dbReference>
<keyword evidence="6 8" id="KW-1133">Transmembrane helix</keyword>
<keyword evidence="7 8" id="KW-0472">Membrane</keyword>
<evidence type="ECO:0000256" key="2">
    <source>
        <dbReference type="ARBA" id="ARBA00022475"/>
    </source>
</evidence>
<reference evidence="9 10" key="1">
    <citation type="journal article" date="2014" name="Int. J. Syst. Evol. Microbiol.">
        <title>Complete genome sequence of Corynebacterium casei LMG S-19264T (=DSM 44701T), isolated from a smear-ripened cheese.</title>
        <authorList>
            <consortium name="US DOE Joint Genome Institute (JGI-PGF)"/>
            <person name="Walter F."/>
            <person name="Albersmeier A."/>
            <person name="Kalinowski J."/>
            <person name="Ruckert C."/>
        </authorList>
    </citation>
    <scope>NUCLEOTIDE SEQUENCE [LARGE SCALE GENOMIC DNA]</scope>
    <source>
        <strain evidence="9 10">CGMCC 1.12925</strain>
    </source>
</reference>
<dbReference type="GO" id="GO:0006508">
    <property type="term" value="P:proteolysis"/>
    <property type="evidence" value="ECO:0007669"/>
    <property type="project" value="UniProtKB-KW"/>
</dbReference>
<evidence type="ECO:0000256" key="4">
    <source>
        <dbReference type="ARBA" id="ARBA00022692"/>
    </source>
</evidence>
<evidence type="ECO:0000256" key="5">
    <source>
        <dbReference type="ARBA" id="ARBA00022801"/>
    </source>
</evidence>
<keyword evidence="10" id="KW-1185">Reference proteome</keyword>
<keyword evidence="5" id="KW-0378">Hydrolase</keyword>
<feature type="transmembrane region" description="Helical" evidence="8">
    <location>
        <begin position="127"/>
        <end position="148"/>
    </location>
</feature>
<evidence type="ECO:0000313" key="9">
    <source>
        <dbReference type="EMBL" id="GGE22569.1"/>
    </source>
</evidence>
<evidence type="ECO:0000256" key="1">
    <source>
        <dbReference type="ARBA" id="ARBA00004651"/>
    </source>
</evidence>
<dbReference type="InterPro" id="IPR019127">
    <property type="entry name" value="Exosortase"/>
</dbReference>
<accession>A0A917A1M7</accession>
<evidence type="ECO:0000256" key="6">
    <source>
        <dbReference type="ARBA" id="ARBA00022989"/>
    </source>
</evidence>
<dbReference type="InterPro" id="IPR026392">
    <property type="entry name" value="Exo/Archaeosortase_dom"/>
</dbReference>
<feature type="transmembrane region" description="Helical" evidence="8">
    <location>
        <begin position="93"/>
        <end position="121"/>
    </location>
</feature>